<protein>
    <submittedName>
        <fullName evidence="1">Uncharacterized protein</fullName>
    </submittedName>
</protein>
<reference evidence="1" key="1">
    <citation type="journal article" date="2020" name="Nature">
        <title>Giant virus diversity and host interactions through global metagenomics.</title>
        <authorList>
            <person name="Schulz F."/>
            <person name="Roux S."/>
            <person name="Paez-Espino D."/>
            <person name="Jungbluth S."/>
            <person name="Walsh D.A."/>
            <person name="Denef V.J."/>
            <person name="McMahon K.D."/>
            <person name="Konstantinidis K.T."/>
            <person name="Eloe-Fadrosh E.A."/>
            <person name="Kyrpides N.C."/>
            <person name="Woyke T."/>
        </authorList>
    </citation>
    <scope>NUCLEOTIDE SEQUENCE</scope>
    <source>
        <strain evidence="1">GVMAG-M-3300023174-116</strain>
    </source>
</reference>
<accession>A0A6C0D6J1</accession>
<dbReference type="EMBL" id="MN739534">
    <property type="protein sequence ID" value="QHT11315.1"/>
    <property type="molecule type" value="Genomic_DNA"/>
</dbReference>
<sequence length="160" mass="19695">MSIILYASLPNEVLNLIWMHISPLLKYSLNKEHFNKYYNYRFLNIHSNANSSNYSSNYFNNYNYYYYLIKHDLLIFSELVLKMYIEKLVSGELVIKKHNTIYYKNTFFYNLIDFYYYYSNNYSNNYSKKFIIQIINKYNLTHLIKKIHKNNVNKNSRWNI</sequence>
<name>A0A6C0D6J1_9ZZZZ</name>
<dbReference type="AlphaFoldDB" id="A0A6C0D6J1"/>
<evidence type="ECO:0000313" key="1">
    <source>
        <dbReference type="EMBL" id="QHT11315.1"/>
    </source>
</evidence>
<proteinExistence type="predicted"/>
<organism evidence="1">
    <name type="scientific">viral metagenome</name>
    <dbReference type="NCBI Taxonomy" id="1070528"/>
    <lineage>
        <taxon>unclassified sequences</taxon>
        <taxon>metagenomes</taxon>
        <taxon>organismal metagenomes</taxon>
    </lineage>
</organism>